<protein>
    <submittedName>
        <fullName evidence="2">Major facilitator superfamily protein</fullName>
    </submittedName>
</protein>
<reference evidence="2 3" key="1">
    <citation type="journal article" date="2013" name="Appl. Environ. Microbiol.">
        <title>Genome analysis suggests that the soil oligotrophic bacterium Agromonas oligotrophica (Bradyrhizobium oligotrophicum) is a nitrogen-fixing symbiont of Aeschynomene indica.</title>
        <authorList>
            <person name="Okubo T."/>
            <person name="Fukushima S."/>
            <person name="Itakura M."/>
            <person name="Oshima K."/>
            <person name="Longtonglang A."/>
            <person name="Teaumroong N."/>
            <person name="Mitsui H."/>
            <person name="Hattori M."/>
            <person name="Hattori R."/>
            <person name="Hattori T."/>
            <person name="Minamisawa K."/>
        </authorList>
    </citation>
    <scope>NUCLEOTIDE SEQUENCE [LARGE SCALE GENOMIC DNA]</scope>
    <source>
        <strain evidence="2 3">S58</strain>
    </source>
</reference>
<dbReference type="KEGG" id="aol:S58_52460"/>
<name>M4ZXT4_9BRAD</name>
<dbReference type="HOGENOM" id="CLU_2231412_0_0_5"/>
<accession>M4ZXT4</accession>
<evidence type="ECO:0000256" key="1">
    <source>
        <dbReference type="SAM" id="MobiDB-lite"/>
    </source>
</evidence>
<dbReference type="EMBL" id="AP012603">
    <property type="protein sequence ID" value="BAM91225.1"/>
    <property type="molecule type" value="Genomic_DNA"/>
</dbReference>
<keyword evidence="3" id="KW-1185">Reference proteome</keyword>
<evidence type="ECO:0000313" key="3">
    <source>
        <dbReference type="Proteomes" id="UP000011841"/>
    </source>
</evidence>
<gene>
    <name evidence="2" type="ORF">S58_52460</name>
</gene>
<proteinExistence type="predicted"/>
<evidence type="ECO:0000313" key="2">
    <source>
        <dbReference type="EMBL" id="BAM91225.1"/>
    </source>
</evidence>
<dbReference type="Proteomes" id="UP000011841">
    <property type="component" value="Chromosome"/>
</dbReference>
<dbReference type="AlphaFoldDB" id="M4ZXT4"/>
<feature type="region of interest" description="Disordered" evidence="1">
    <location>
        <begin position="85"/>
        <end position="105"/>
    </location>
</feature>
<sequence>MAGTTRAAGEPAFSATDNSDGVCIAAVSIRTAPSDMPANPLQVVAASPSQVAALAQDSPVSELKTAIALARGKLVHLMVSSFPRRSRWAGTSHPRRASADSLRLL</sequence>
<organism evidence="2 3">
    <name type="scientific">Bradyrhizobium oligotrophicum S58</name>
    <dbReference type="NCBI Taxonomy" id="1245469"/>
    <lineage>
        <taxon>Bacteria</taxon>
        <taxon>Pseudomonadati</taxon>
        <taxon>Pseudomonadota</taxon>
        <taxon>Alphaproteobacteria</taxon>
        <taxon>Hyphomicrobiales</taxon>
        <taxon>Nitrobacteraceae</taxon>
        <taxon>Bradyrhizobium</taxon>
    </lineage>
</organism>